<accession>A0A3D8L3C8</accession>
<name>A0A3D8L3C8_9BACT</name>
<gene>
    <name evidence="2" type="ORF">DXT99_24160</name>
</gene>
<dbReference type="RefSeq" id="WP_115568160.1">
    <property type="nucleotide sequence ID" value="NZ_QRGR01000039.1"/>
</dbReference>
<dbReference type="GO" id="GO:0004180">
    <property type="term" value="F:carboxypeptidase activity"/>
    <property type="evidence" value="ECO:0007669"/>
    <property type="project" value="UniProtKB-KW"/>
</dbReference>
<comment type="caution">
    <text evidence="2">The sequence shown here is derived from an EMBL/GenBank/DDBJ whole genome shotgun (WGS) entry which is preliminary data.</text>
</comment>
<keyword evidence="2" id="KW-0645">Protease</keyword>
<dbReference type="Gene3D" id="2.60.40.1120">
    <property type="entry name" value="Carboxypeptidase-like, regulatory domain"/>
    <property type="match status" value="1"/>
</dbReference>
<evidence type="ECO:0000313" key="2">
    <source>
        <dbReference type="EMBL" id="RDV11777.1"/>
    </source>
</evidence>
<feature type="chain" id="PRO_5017772630" evidence="1">
    <location>
        <begin position="23"/>
        <end position="807"/>
    </location>
</feature>
<dbReference type="EMBL" id="QRGR01000039">
    <property type="protein sequence ID" value="RDV11777.1"/>
    <property type="molecule type" value="Genomic_DNA"/>
</dbReference>
<keyword evidence="2" id="KW-0121">Carboxypeptidase</keyword>
<keyword evidence="3" id="KW-1185">Reference proteome</keyword>
<feature type="signal peptide" evidence="1">
    <location>
        <begin position="1"/>
        <end position="22"/>
    </location>
</feature>
<evidence type="ECO:0000313" key="3">
    <source>
        <dbReference type="Proteomes" id="UP000256708"/>
    </source>
</evidence>
<organism evidence="2 3">
    <name type="scientific">Pontibacter diazotrophicus</name>
    <dbReference type="NCBI Taxonomy" id="1400979"/>
    <lineage>
        <taxon>Bacteria</taxon>
        <taxon>Pseudomonadati</taxon>
        <taxon>Bacteroidota</taxon>
        <taxon>Cytophagia</taxon>
        <taxon>Cytophagales</taxon>
        <taxon>Hymenobacteraceae</taxon>
        <taxon>Pontibacter</taxon>
    </lineage>
</organism>
<reference evidence="3" key="1">
    <citation type="submission" date="2018-08" db="EMBL/GenBank/DDBJ databases">
        <authorList>
            <person name="Liu Z.-W."/>
            <person name="Du Z.-J."/>
        </authorList>
    </citation>
    <scope>NUCLEOTIDE SEQUENCE [LARGE SCALE GENOMIC DNA]</scope>
    <source>
        <strain evidence="3">H4X</strain>
    </source>
</reference>
<proteinExistence type="predicted"/>
<sequence length="807" mass="91427">MPLSRFLLLLCILTFISAASYAQVREVQGVVHDAITGEALPFVSIAANGGETGTTTNLDGEYRLRHNRPITRLRFSYVGYAPQVIYPDSSQRIDVFLQPSAAQLQEVVVLGTGENPAHRIIRLAHQNRDRHRPENLQAYTYRTYNKFVLTATDARELDLSDTLQLSPQDSAYLRMRNLLDQQHLFLLESVTDYAFLQPNFTKETILATRVSGLQQPSFGVVAAESREFSVYDDMPVFFGKRYLSPLSTGSIRKYDFVLQETNMVGQDTVFIISFKPQQGKNFDGLQGLLYINSDGWAVQHVLAQTTAGDDKSGIKLQQQYEQVGPQQQWFPTELDVELSVQQFKFMGHQPYGHLRTYITNINLNPNLRKSDFGVVALQQKADAHLQPDDFYQGYRPDSLSALEQRTYQRLDSVGKAKNLDRTVRITEYLMAQQIPIGPVSVDLNRLLRISAFEGLRLGIGAHTNASFSERFSIGGYYGYGFRDKKAKYGADAAVVLHQPSTLQLKATFFEDVLEPGGRRLPFQQRSLLGDVRPALLPVLDYTTHKSLALSGRLLRYLQAQAMLRQEQRRTTFGYTAADAPQPAYNLTEAVLSFRYAYGEKFMQQFNQLMPMANEYPVLWLQYTRGIDGLLNGNYGYNKYDVRAEATFRHRTFGESNFTLAGGLVDGNAPFVNLYNGYGSYNREYYMYAGEGFETMWPYEFFSDRYAALFFSQNFGKRLLRTRFFQPDLIVVSNIGFGDLKQPLQDVIPQEAYQTMEKGFFESGLLLANIISSPFAGVGVGALYRYGPYSSDAPKNNLKIKMTLTVAF</sequence>
<dbReference type="Proteomes" id="UP000256708">
    <property type="component" value="Unassembled WGS sequence"/>
</dbReference>
<dbReference type="InterPro" id="IPR008969">
    <property type="entry name" value="CarboxyPept-like_regulatory"/>
</dbReference>
<dbReference type="Pfam" id="PF13715">
    <property type="entry name" value="CarbopepD_reg_2"/>
    <property type="match status" value="1"/>
</dbReference>
<protein>
    <submittedName>
        <fullName evidence="2">Carboxypeptidase-like regulatory domain-containing protein</fullName>
    </submittedName>
</protein>
<evidence type="ECO:0000256" key="1">
    <source>
        <dbReference type="SAM" id="SignalP"/>
    </source>
</evidence>
<dbReference type="SUPFAM" id="SSF49464">
    <property type="entry name" value="Carboxypeptidase regulatory domain-like"/>
    <property type="match status" value="1"/>
</dbReference>
<keyword evidence="2" id="KW-0378">Hydrolase</keyword>
<dbReference type="Pfam" id="PF18939">
    <property type="entry name" value="DUF5686"/>
    <property type="match status" value="1"/>
</dbReference>
<keyword evidence="1" id="KW-0732">Signal</keyword>
<dbReference type="InterPro" id="IPR043741">
    <property type="entry name" value="DUF5686"/>
</dbReference>
<dbReference type="OrthoDB" id="983143at2"/>
<dbReference type="AlphaFoldDB" id="A0A3D8L3C8"/>